<sequence length="291" mass="31930">MEQHVNLKAIYSNLIAGRLPVGSASPQRVVVNHAYALLGTNRLHTYFIERAGYVYYFAIESSFLASSSEFKLPFIDVLPNGPLHQGDAIYLLHGSDFSVAMILESGSMRLLCNDPEAIKDYLIDLDLQVVEINNKGGRPLASVPQAIQGISDRVSSYLMKGSIGILAVSVLSFVGVQITNTVLSRTNETSLNAQAVENDLNATLKDLSVQQPLARQISRIQIVSATVVRSGGWIQSYRLIDEDDESFELVLPSWVSQDYLDSLGRAGVITDLRDMEGLLTVRKEGKKGKKS</sequence>
<name>A0ABT1XCR5_9BURK</name>
<proteinExistence type="predicted"/>
<reference evidence="1" key="1">
    <citation type="submission" date="2022-07" db="EMBL/GenBank/DDBJ databases">
        <authorList>
            <person name="Xamxidin M."/>
        </authorList>
    </citation>
    <scope>NUCLEOTIDE SEQUENCE</scope>
    <source>
        <strain evidence="1">YS8-69</strain>
    </source>
</reference>
<accession>A0ABT1XCR5</accession>
<dbReference type="Proteomes" id="UP001165267">
    <property type="component" value="Unassembled WGS sequence"/>
</dbReference>
<keyword evidence="2" id="KW-1185">Reference proteome</keyword>
<organism evidence="1 2">
    <name type="scientific">Limnobacter parvus</name>
    <dbReference type="NCBI Taxonomy" id="2939690"/>
    <lineage>
        <taxon>Bacteria</taxon>
        <taxon>Pseudomonadati</taxon>
        <taxon>Pseudomonadota</taxon>
        <taxon>Betaproteobacteria</taxon>
        <taxon>Burkholderiales</taxon>
        <taxon>Burkholderiaceae</taxon>
        <taxon>Limnobacter</taxon>
    </lineage>
</organism>
<protein>
    <submittedName>
        <fullName evidence="1">Uncharacterized protein</fullName>
    </submittedName>
</protein>
<dbReference type="RefSeq" id="WP_257510326.1">
    <property type="nucleotide sequence ID" value="NZ_JANKHG010000001.1"/>
</dbReference>
<comment type="caution">
    <text evidence="1">The sequence shown here is derived from an EMBL/GenBank/DDBJ whole genome shotgun (WGS) entry which is preliminary data.</text>
</comment>
<evidence type="ECO:0000313" key="1">
    <source>
        <dbReference type="EMBL" id="MCR2745072.1"/>
    </source>
</evidence>
<dbReference type="EMBL" id="JANKHG010000001">
    <property type="protein sequence ID" value="MCR2745072.1"/>
    <property type="molecule type" value="Genomic_DNA"/>
</dbReference>
<gene>
    <name evidence="1" type="ORF">NSP04_00235</name>
</gene>
<evidence type="ECO:0000313" key="2">
    <source>
        <dbReference type="Proteomes" id="UP001165267"/>
    </source>
</evidence>